<keyword evidence="1" id="KW-0812">Transmembrane</keyword>
<proteinExistence type="predicted"/>
<dbReference type="Proteomes" id="UP000824782">
    <property type="component" value="Unassembled WGS sequence"/>
</dbReference>
<sequence length="90" mass="10229">MKIICPGQIQSKTLLIEDEEEHVAAMPIISTETCHERGLSPRNRVVVVMVAAMLIVIFMVMLLLWNYKCIVIDRLCQGIDEVKTPIFTND</sequence>
<comment type="caution">
    <text evidence="2">The sequence shown here is derived from an EMBL/GenBank/DDBJ whole genome shotgun (WGS) entry which is preliminary data.</text>
</comment>
<gene>
    <name evidence="2" type="ORF">GDO81_022934</name>
</gene>
<protein>
    <submittedName>
        <fullName evidence="2">Uncharacterized protein</fullName>
    </submittedName>
</protein>
<accession>A0AAV6Z5G7</accession>
<keyword evidence="1" id="KW-1133">Transmembrane helix</keyword>
<evidence type="ECO:0000313" key="2">
    <source>
        <dbReference type="EMBL" id="KAG8544196.1"/>
    </source>
</evidence>
<reference evidence="2" key="1">
    <citation type="thesis" date="2020" institute="ProQuest LLC" country="789 East Eisenhower Parkway, Ann Arbor, MI, USA">
        <title>Comparative Genomics and Chromosome Evolution.</title>
        <authorList>
            <person name="Mudd A.B."/>
        </authorList>
    </citation>
    <scope>NUCLEOTIDE SEQUENCE</scope>
    <source>
        <strain evidence="2">237g6f4</strain>
        <tissue evidence="2">Blood</tissue>
    </source>
</reference>
<keyword evidence="3" id="KW-1185">Reference proteome</keyword>
<keyword evidence="1" id="KW-0472">Membrane</keyword>
<name>A0AAV6Z5G7_ENGPU</name>
<dbReference type="EMBL" id="WNYA01002505">
    <property type="protein sequence ID" value="KAG8544196.1"/>
    <property type="molecule type" value="Genomic_DNA"/>
</dbReference>
<evidence type="ECO:0000256" key="1">
    <source>
        <dbReference type="SAM" id="Phobius"/>
    </source>
</evidence>
<organism evidence="2 3">
    <name type="scientific">Engystomops pustulosus</name>
    <name type="common">Tungara frog</name>
    <name type="synonym">Physalaemus pustulosus</name>
    <dbReference type="NCBI Taxonomy" id="76066"/>
    <lineage>
        <taxon>Eukaryota</taxon>
        <taxon>Metazoa</taxon>
        <taxon>Chordata</taxon>
        <taxon>Craniata</taxon>
        <taxon>Vertebrata</taxon>
        <taxon>Euteleostomi</taxon>
        <taxon>Amphibia</taxon>
        <taxon>Batrachia</taxon>
        <taxon>Anura</taxon>
        <taxon>Neobatrachia</taxon>
        <taxon>Hyloidea</taxon>
        <taxon>Leptodactylidae</taxon>
        <taxon>Leiuperinae</taxon>
        <taxon>Engystomops</taxon>
    </lineage>
</organism>
<evidence type="ECO:0000313" key="3">
    <source>
        <dbReference type="Proteomes" id="UP000824782"/>
    </source>
</evidence>
<feature type="transmembrane region" description="Helical" evidence="1">
    <location>
        <begin position="45"/>
        <end position="67"/>
    </location>
</feature>
<dbReference type="AlphaFoldDB" id="A0AAV6Z5G7"/>